<feature type="region of interest" description="Disordered" evidence="2">
    <location>
        <begin position="143"/>
        <end position="168"/>
    </location>
</feature>
<dbReference type="eggNOG" id="ENOG502TDTS">
    <property type="taxonomic scope" value="Eukaryota"/>
</dbReference>
<proteinExistence type="predicted"/>
<organism evidence="4 5">
    <name type="scientific">Drosophila willistoni</name>
    <name type="common">Fruit fly</name>
    <dbReference type="NCBI Taxonomy" id="7260"/>
    <lineage>
        <taxon>Eukaryota</taxon>
        <taxon>Metazoa</taxon>
        <taxon>Ecdysozoa</taxon>
        <taxon>Arthropoda</taxon>
        <taxon>Hexapoda</taxon>
        <taxon>Insecta</taxon>
        <taxon>Pterygota</taxon>
        <taxon>Neoptera</taxon>
        <taxon>Endopterygota</taxon>
        <taxon>Diptera</taxon>
        <taxon>Brachycera</taxon>
        <taxon>Muscomorpha</taxon>
        <taxon>Ephydroidea</taxon>
        <taxon>Drosophilidae</taxon>
        <taxon>Drosophila</taxon>
        <taxon>Sophophora</taxon>
    </lineage>
</organism>
<dbReference type="HOGENOM" id="CLU_059242_0_0_1"/>
<dbReference type="InParanoid" id="B4MK43"/>
<feature type="signal peptide" evidence="3">
    <location>
        <begin position="1"/>
        <end position="19"/>
    </location>
</feature>
<accession>B4MK43</accession>
<keyword evidence="1" id="KW-0175">Coiled coil</keyword>
<dbReference type="Proteomes" id="UP000007798">
    <property type="component" value="Unassembled WGS sequence"/>
</dbReference>
<keyword evidence="3" id="KW-0732">Signal</keyword>
<sequence>MANLLILILACSFFVAGDGLRIKRSESVTNNVNQSIMGTTNGTGTTLEATSATTEMQNITLTDDSIPNEITANGTTTEKTANGTTTEKAELIPSVTASSMPFAGAFGKVELILDDGLPMELTKLHHGKRRLGRVDEMLMPSHQARHRRHHGGLIDAPPPPPAPSSSAPSAPYVYYNKMVSPDGKHEVKEFEILAPNMMIESVQHQLNYGPDQDLGGMLYLNAPEIKNGRGRHHKHKPSTSVVPPMIYMLQHFLESTNNMDSPIMEPVHQFKDKNMHRTPMDETLYQFLDNAVDLALRNNHDVIEHLLGDHLELDHDNEFEKEKEKEKIKHKEKMGKELEKEKEKEQLDIVHIDKSKGKEDELIVSCPIHHEHHANKNGDLVDDDVVLVNECHVV</sequence>
<dbReference type="KEGG" id="dwi:6638428"/>
<feature type="compositionally biased region" description="Low complexity" evidence="2">
    <location>
        <begin position="71"/>
        <end position="86"/>
    </location>
</feature>
<evidence type="ECO:0000313" key="4">
    <source>
        <dbReference type="EMBL" id="EDW72482.2"/>
    </source>
</evidence>
<gene>
    <name evidence="4" type="primary">Dwil\GK20937</name>
    <name evidence="4" type="ORF">Dwil_GK20937</name>
</gene>
<reference evidence="4 5" key="1">
    <citation type="journal article" date="2007" name="Nature">
        <title>Evolution of genes and genomes on the Drosophila phylogeny.</title>
        <authorList>
            <consortium name="Drosophila 12 Genomes Consortium"/>
            <person name="Clark A.G."/>
            <person name="Eisen M.B."/>
            <person name="Smith D.R."/>
            <person name="Bergman C.M."/>
            <person name="Oliver B."/>
            <person name="Markow T.A."/>
            <person name="Kaufman T.C."/>
            <person name="Kellis M."/>
            <person name="Gelbart W."/>
            <person name="Iyer V.N."/>
            <person name="Pollard D.A."/>
            <person name="Sackton T.B."/>
            <person name="Larracuente A.M."/>
            <person name="Singh N.D."/>
            <person name="Abad J.P."/>
            <person name="Abt D.N."/>
            <person name="Adryan B."/>
            <person name="Aguade M."/>
            <person name="Akashi H."/>
            <person name="Anderson W.W."/>
            <person name="Aquadro C.F."/>
            <person name="Ardell D.H."/>
            <person name="Arguello R."/>
            <person name="Artieri C.G."/>
            <person name="Barbash D.A."/>
            <person name="Barker D."/>
            <person name="Barsanti P."/>
            <person name="Batterham P."/>
            <person name="Batzoglou S."/>
            <person name="Begun D."/>
            <person name="Bhutkar A."/>
            <person name="Blanco E."/>
            <person name="Bosak S.A."/>
            <person name="Bradley R.K."/>
            <person name="Brand A.D."/>
            <person name="Brent M.R."/>
            <person name="Brooks A.N."/>
            <person name="Brown R.H."/>
            <person name="Butlin R.K."/>
            <person name="Caggese C."/>
            <person name="Calvi B.R."/>
            <person name="Bernardo de Carvalho A."/>
            <person name="Caspi A."/>
            <person name="Castrezana S."/>
            <person name="Celniker S.E."/>
            <person name="Chang J.L."/>
            <person name="Chapple C."/>
            <person name="Chatterji S."/>
            <person name="Chinwalla A."/>
            <person name="Civetta A."/>
            <person name="Clifton S.W."/>
            <person name="Comeron J.M."/>
            <person name="Costello J.C."/>
            <person name="Coyne J.A."/>
            <person name="Daub J."/>
            <person name="David R.G."/>
            <person name="Delcher A.L."/>
            <person name="Delehaunty K."/>
            <person name="Do C.B."/>
            <person name="Ebling H."/>
            <person name="Edwards K."/>
            <person name="Eickbush T."/>
            <person name="Evans J.D."/>
            <person name="Filipski A."/>
            <person name="Findeiss S."/>
            <person name="Freyhult E."/>
            <person name="Fulton L."/>
            <person name="Fulton R."/>
            <person name="Garcia A.C."/>
            <person name="Gardiner A."/>
            <person name="Garfield D.A."/>
            <person name="Garvin B.E."/>
            <person name="Gibson G."/>
            <person name="Gilbert D."/>
            <person name="Gnerre S."/>
            <person name="Godfrey J."/>
            <person name="Good R."/>
            <person name="Gotea V."/>
            <person name="Gravely B."/>
            <person name="Greenberg A.J."/>
            <person name="Griffiths-Jones S."/>
            <person name="Gross S."/>
            <person name="Guigo R."/>
            <person name="Gustafson E.A."/>
            <person name="Haerty W."/>
            <person name="Hahn M.W."/>
            <person name="Halligan D.L."/>
            <person name="Halpern A.L."/>
            <person name="Halter G.M."/>
            <person name="Han M.V."/>
            <person name="Heger A."/>
            <person name="Hillier L."/>
            <person name="Hinrichs A.S."/>
            <person name="Holmes I."/>
            <person name="Hoskins R.A."/>
            <person name="Hubisz M.J."/>
            <person name="Hultmark D."/>
            <person name="Huntley M.A."/>
            <person name="Jaffe D.B."/>
            <person name="Jagadeeshan S."/>
            <person name="Jeck W.R."/>
            <person name="Johnson J."/>
            <person name="Jones C.D."/>
            <person name="Jordan W.C."/>
            <person name="Karpen G.H."/>
            <person name="Kataoka E."/>
            <person name="Keightley P.D."/>
            <person name="Kheradpour P."/>
            <person name="Kirkness E.F."/>
            <person name="Koerich L.B."/>
            <person name="Kristiansen K."/>
            <person name="Kudrna D."/>
            <person name="Kulathinal R.J."/>
            <person name="Kumar S."/>
            <person name="Kwok R."/>
            <person name="Lander E."/>
            <person name="Langley C.H."/>
            <person name="Lapoint R."/>
            <person name="Lazzaro B.P."/>
            <person name="Lee S.J."/>
            <person name="Levesque L."/>
            <person name="Li R."/>
            <person name="Lin C.F."/>
            <person name="Lin M.F."/>
            <person name="Lindblad-Toh K."/>
            <person name="Llopart A."/>
            <person name="Long M."/>
            <person name="Low L."/>
            <person name="Lozovsky E."/>
            <person name="Lu J."/>
            <person name="Luo M."/>
            <person name="Machado C.A."/>
            <person name="Makalowski W."/>
            <person name="Marzo M."/>
            <person name="Matsuda M."/>
            <person name="Matzkin L."/>
            <person name="McAllister B."/>
            <person name="McBride C.S."/>
            <person name="McKernan B."/>
            <person name="McKernan K."/>
            <person name="Mendez-Lago M."/>
            <person name="Minx P."/>
            <person name="Mollenhauer M.U."/>
            <person name="Montooth K."/>
            <person name="Mount S.M."/>
            <person name="Mu X."/>
            <person name="Myers E."/>
            <person name="Negre B."/>
            <person name="Newfeld S."/>
            <person name="Nielsen R."/>
            <person name="Noor M.A."/>
            <person name="O'Grady P."/>
            <person name="Pachter L."/>
            <person name="Papaceit M."/>
            <person name="Parisi M.J."/>
            <person name="Parisi M."/>
            <person name="Parts L."/>
            <person name="Pedersen J.S."/>
            <person name="Pesole G."/>
            <person name="Phillippy A.M."/>
            <person name="Ponting C.P."/>
            <person name="Pop M."/>
            <person name="Porcelli D."/>
            <person name="Powell J.R."/>
            <person name="Prohaska S."/>
            <person name="Pruitt K."/>
            <person name="Puig M."/>
            <person name="Quesneville H."/>
            <person name="Ram K.R."/>
            <person name="Rand D."/>
            <person name="Rasmussen M.D."/>
            <person name="Reed L.K."/>
            <person name="Reenan R."/>
            <person name="Reily A."/>
            <person name="Remington K.A."/>
            <person name="Rieger T.T."/>
            <person name="Ritchie M.G."/>
            <person name="Robin C."/>
            <person name="Rogers Y.H."/>
            <person name="Rohde C."/>
            <person name="Rozas J."/>
            <person name="Rubenfield M.J."/>
            <person name="Ruiz A."/>
            <person name="Russo S."/>
            <person name="Salzberg S.L."/>
            <person name="Sanchez-Gracia A."/>
            <person name="Saranga D.J."/>
            <person name="Sato H."/>
            <person name="Schaeffer S.W."/>
            <person name="Schatz M.C."/>
            <person name="Schlenke T."/>
            <person name="Schwartz R."/>
            <person name="Segarra C."/>
            <person name="Singh R.S."/>
            <person name="Sirot L."/>
            <person name="Sirota M."/>
            <person name="Sisneros N.B."/>
            <person name="Smith C.D."/>
            <person name="Smith T.F."/>
            <person name="Spieth J."/>
            <person name="Stage D.E."/>
            <person name="Stark A."/>
            <person name="Stephan W."/>
            <person name="Strausberg R.L."/>
            <person name="Strempel S."/>
            <person name="Sturgill D."/>
            <person name="Sutton G."/>
            <person name="Sutton G.G."/>
            <person name="Tao W."/>
            <person name="Teichmann S."/>
            <person name="Tobari Y.N."/>
            <person name="Tomimura Y."/>
            <person name="Tsolas J.M."/>
            <person name="Valente V.L."/>
            <person name="Venter E."/>
            <person name="Venter J.C."/>
            <person name="Vicario S."/>
            <person name="Vieira F.G."/>
            <person name="Vilella A.J."/>
            <person name="Villasante A."/>
            <person name="Walenz B."/>
            <person name="Wang J."/>
            <person name="Wasserman M."/>
            <person name="Watts T."/>
            <person name="Wilson D."/>
            <person name="Wilson R.K."/>
            <person name="Wing R.A."/>
            <person name="Wolfner M.F."/>
            <person name="Wong A."/>
            <person name="Wong G.K."/>
            <person name="Wu C.I."/>
            <person name="Wu G."/>
            <person name="Yamamoto D."/>
            <person name="Yang H.P."/>
            <person name="Yang S.P."/>
            <person name="Yorke J.A."/>
            <person name="Yoshida K."/>
            <person name="Zdobnov E."/>
            <person name="Zhang P."/>
            <person name="Zhang Y."/>
            <person name="Zimin A.V."/>
            <person name="Baldwin J."/>
            <person name="Abdouelleil A."/>
            <person name="Abdulkadir J."/>
            <person name="Abebe A."/>
            <person name="Abera B."/>
            <person name="Abreu J."/>
            <person name="Acer S.C."/>
            <person name="Aftuck L."/>
            <person name="Alexander A."/>
            <person name="An P."/>
            <person name="Anderson E."/>
            <person name="Anderson S."/>
            <person name="Arachi H."/>
            <person name="Azer M."/>
            <person name="Bachantsang P."/>
            <person name="Barry A."/>
            <person name="Bayul T."/>
            <person name="Berlin A."/>
            <person name="Bessette D."/>
            <person name="Bloom T."/>
            <person name="Blye J."/>
            <person name="Boguslavskiy L."/>
            <person name="Bonnet C."/>
            <person name="Boukhgalter B."/>
            <person name="Bourzgui I."/>
            <person name="Brown A."/>
            <person name="Cahill P."/>
            <person name="Channer S."/>
            <person name="Cheshatsang Y."/>
            <person name="Chuda L."/>
            <person name="Citroen M."/>
            <person name="Collymore A."/>
            <person name="Cooke P."/>
            <person name="Costello M."/>
            <person name="D'Aco K."/>
            <person name="Daza R."/>
            <person name="De Haan G."/>
            <person name="DeGray S."/>
            <person name="DeMaso C."/>
            <person name="Dhargay N."/>
            <person name="Dooley K."/>
            <person name="Dooley E."/>
            <person name="Doricent M."/>
            <person name="Dorje P."/>
            <person name="Dorjee K."/>
            <person name="Dupes A."/>
            <person name="Elong R."/>
            <person name="Falk J."/>
            <person name="Farina A."/>
            <person name="Faro S."/>
            <person name="Ferguson D."/>
            <person name="Fisher S."/>
            <person name="Foley C.D."/>
            <person name="Franke A."/>
            <person name="Friedrich D."/>
            <person name="Gadbois L."/>
            <person name="Gearin G."/>
            <person name="Gearin C.R."/>
            <person name="Giannoukos G."/>
            <person name="Goode T."/>
            <person name="Graham J."/>
            <person name="Grandbois E."/>
            <person name="Grewal S."/>
            <person name="Gyaltsen K."/>
            <person name="Hafez N."/>
            <person name="Hagos B."/>
            <person name="Hall J."/>
            <person name="Henson C."/>
            <person name="Hollinger A."/>
            <person name="Honan T."/>
            <person name="Huard M.D."/>
            <person name="Hughes L."/>
            <person name="Hurhula B."/>
            <person name="Husby M.E."/>
            <person name="Kamat A."/>
            <person name="Kanga B."/>
            <person name="Kashin S."/>
            <person name="Khazanovich D."/>
            <person name="Kisner P."/>
            <person name="Lance K."/>
            <person name="Lara M."/>
            <person name="Lee W."/>
            <person name="Lennon N."/>
            <person name="Letendre F."/>
            <person name="LeVine R."/>
            <person name="Lipovsky A."/>
            <person name="Liu X."/>
            <person name="Liu J."/>
            <person name="Liu S."/>
            <person name="Lokyitsang T."/>
            <person name="Lokyitsang Y."/>
            <person name="Lubonja R."/>
            <person name="Lui A."/>
            <person name="MacDonald P."/>
            <person name="Magnisalis V."/>
            <person name="Maru K."/>
            <person name="Matthews C."/>
            <person name="McCusker W."/>
            <person name="McDonough S."/>
            <person name="Mehta T."/>
            <person name="Meldrim J."/>
            <person name="Meneus L."/>
            <person name="Mihai O."/>
            <person name="Mihalev A."/>
            <person name="Mihova T."/>
            <person name="Mittelman R."/>
            <person name="Mlenga V."/>
            <person name="Montmayeur A."/>
            <person name="Mulrain L."/>
            <person name="Navidi A."/>
            <person name="Naylor J."/>
            <person name="Negash T."/>
            <person name="Nguyen T."/>
            <person name="Nguyen N."/>
            <person name="Nicol R."/>
            <person name="Norbu C."/>
            <person name="Norbu N."/>
            <person name="Novod N."/>
            <person name="O'Neill B."/>
            <person name="Osman S."/>
            <person name="Markiewicz E."/>
            <person name="Oyono O.L."/>
            <person name="Patti C."/>
            <person name="Phunkhang P."/>
            <person name="Pierre F."/>
            <person name="Priest M."/>
            <person name="Raghuraman S."/>
            <person name="Rege F."/>
            <person name="Reyes R."/>
            <person name="Rise C."/>
            <person name="Rogov P."/>
            <person name="Ross K."/>
            <person name="Ryan E."/>
            <person name="Settipalli S."/>
            <person name="Shea T."/>
            <person name="Sherpa N."/>
            <person name="Shi L."/>
            <person name="Shih D."/>
            <person name="Sparrow T."/>
            <person name="Spaulding J."/>
            <person name="Stalker J."/>
            <person name="Stange-Thomann N."/>
            <person name="Stavropoulos S."/>
            <person name="Stone C."/>
            <person name="Strader C."/>
            <person name="Tesfaye S."/>
            <person name="Thomson T."/>
            <person name="Thoulutsang Y."/>
            <person name="Thoulutsang D."/>
            <person name="Topham K."/>
            <person name="Topping I."/>
            <person name="Tsamla T."/>
            <person name="Vassiliev H."/>
            <person name="Vo A."/>
            <person name="Wangchuk T."/>
            <person name="Wangdi T."/>
            <person name="Weiand M."/>
            <person name="Wilkinson J."/>
            <person name="Wilson A."/>
            <person name="Yadav S."/>
            <person name="Young G."/>
            <person name="Yu Q."/>
            <person name="Zembek L."/>
            <person name="Zhong D."/>
            <person name="Zimmer A."/>
            <person name="Zwirko Z."/>
            <person name="Jaffe D.B."/>
            <person name="Alvarez P."/>
            <person name="Brockman W."/>
            <person name="Butler J."/>
            <person name="Chin C."/>
            <person name="Gnerre S."/>
            <person name="Grabherr M."/>
            <person name="Kleber M."/>
            <person name="Mauceli E."/>
            <person name="MacCallum I."/>
        </authorList>
    </citation>
    <scope>NUCLEOTIDE SEQUENCE [LARGE SCALE GENOMIC DNA]</scope>
    <source>
        <strain evidence="5">Tucson 14030-0811.24</strain>
    </source>
</reference>
<dbReference type="OrthoDB" id="7883881at2759"/>
<feature type="region of interest" description="Disordered" evidence="2">
    <location>
        <begin position="66"/>
        <end position="92"/>
    </location>
</feature>
<dbReference type="AlphaFoldDB" id="B4MK43"/>
<feature type="coiled-coil region" evidence="1">
    <location>
        <begin position="321"/>
        <end position="348"/>
    </location>
</feature>
<evidence type="ECO:0000256" key="1">
    <source>
        <dbReference type="SAM" id="Coils"/>
    </source>
</evidence>
<evidence type="ECO:0000256" key="2">
    <source>
        <dbReference type="SAM" id="MobiDB-lite"/>
    </source>
</evidence>
<evidence type="ECO:0000313" key="5">
    <source>
        <dbReference type="Proteomes" id="UP000007798"/>
    </source>
</evidence>
<dbReference type="EMBL" id="CH963846">
    <property type="protein sequence ID" value="EDW72482.2"/>
    <property type="molecule type" value="Genomic_DNA"/>
</dbReference>
<evidence type="ECO:0000256" key="3">
    <source>
        <dbReference type="SAM" id="SignalP"/>
    </source>
</evidence>
<feature type="chain" id="PRO_5006457890" description="DUF4794 domain-containing protein" evidence="3">
    <location>
        <begin position="20"/>
        <end position="394"/>
    </location>
</feature>
<protein>
    <recommendedName>
        <fullName evidence="6">DUF4794 domain-containing protein</fullName>
    </recommendedName>
</protein>
<name>B4MK43_DROWI</name>
<evidence type="ECO:0008006" key="6">
    <source>
        <dbReference type="Google" id="ProtNLM"/>
    </source>
</evidence>
<keyword evidence="5" id="KW-1185">Reference proteome</keyword>
<dbReference type="STRING" id="7260.B4MK43"/>